<accession>A0AAV8QU52</accession>
<dbReference type="Proteomes" id="UP001222027">
    <property type="component" value="Unassembled WGS sequence"/>
</dbReference>
<dbReference type="PROSITE" id="PS50011">
    <property type="entry name" value="PROTEIN_KINASE_DOM"/>
    <property type="match status" value="1"/>
</dbReference>
<feature type="region of interest" description="Disordered" evidence="1">
    <location>
        <begin position="54"/>
        <end position="175"/>
    </location>
</feature>
<dbReference type="AlphaFoldDB" id="A0AAV8QU52"/>
<dbReference type="InterPro" id="IPR011009">
    <property type="entry name" value="Kinase-like_dom_sf"/>
</dbReference>
<dbReference type="EMBL" id="JAQQAF010000006">
    <property type="protein sequence ID" value="KAJ8480272.1"/>
    <property type="molecule type" value="Genomic_DNA"/>
</dbReference>
<sequence>MFSHTVCHRLDYANLPSILLPIKSESNPQLRPKRTAEASQLSSILLPVDRTAGPKAASSISHSASLSSSQLLLRDRRRGSKTNKSSSEIPISSSRPEQEEPKSGVSNLTVVVSSSAQKADKHRKPKTMSSLEISSFSIHPDQESKVSPNKLSGGSSSFASQSDQDPRLKHRGSNSGKILVSRPLIRFQLDDIFQNNGPISLKDGQKFILRQRSSSPLPTTILSDVFKEARANEKRFSTPPPRREGSEKSVFSKILSIEGREHPVALYPPPPGTNSLHQFSLMRATCKHKSLKEASWARYFEQGGGKVNSLGTSDEWMVDPSQLYVGLRFASGAHSKLHHGIYKDQPVAVKIIRQPDDDENGLMAARLEKQFTREVTLLSHLYHRNVIKLVAAWQKPPVFCVITEYLSGGSLRAFLHKLEQKSLPLQKLIAIALDVARGMEYIHSQGVIHRDLKPENILFDQDLCVKIADFGIACEEAHCDTLTEDPGTFRWMAPEMIKHKPYGRKVDVYSFGLLLWEMATGRIPYEEMTPVQAAFAVVDKNSRPVVPPECPAALQALIEQCWGLHPDKRPDFWQIVKVLEHFESALAQYGTLDTVANMNCQDHKKRLLHWIHKLKPSHADGGLAPPPKSSTSMPRLL</sequence>
<dbReference type="SMART" id="SM00220">
    <property type="entry name" value="S_TKc"/>
    <property type="match status" value="1"/>
</dbReference>
<dbReference type="PANTHER" id="PTHR23257">
    <property type="entry name" value="SERINE-THREONINE PROTEIN KINASE"/>
    <property type="match status" value="1"/>
</dbReference>
<gene>
    <name evidence="3" type="ORF">OPV22_023999</name>
</gene>
<dbReference type="Gene3D" id="1.10.510.10">
    <property type="entry name" value="Transferase(Phosphotransferase) domain 1"/>
    <property type="match status" value="1"/>
</dbReference>
<feature type="compositionally biased region" description="Polar residues" evidence="1">
    <location>
        <begin position="127"/>
        <end position="137"/>
    </location>
</feature>
<feature type="domain" description="Protein kinase" evidence="2">
    <location>
        <begin position="323"/>
        <end position="582"/>
    </location>
</feature>
<dbReference type="Gene3D" id="3.30.200.20">
    <property type="entry name" value="Phosphorylase Kinase, domain 1"/>
    <property type="match status" value="1"/>
</dbReference>
<dbReference type="InterPro" id="IPR001245">
    <property type="entry name" value="Ser-Thr/Tyr_kinase_cat_dom"/>
</dbReference>
<evidence type="ECO:0000313" key="4">
    <source>
        <dbReference type="Proteomes" id="UP001222027"/>
    </source>
</evidence>
<organism evidence="3 4">
    <name type="scientific">Ensete ventricosum</name>
    <name type="common">Abyssinian banana</name>
    <name type="synonym">Musa ensete</name>
    <dbReference type="NCBI Taxonomy" id="4639"/>
    <lineage>
        <taxon>Eukaryota</taxon>
        <taxon>Viridiplantae</taxon>
        <taxon>Streptophyta</taxon>
        <taxon>Embryophyta</taxon>
        <taxon>Tracheophyta</taxon>
        <taxon>Spermatophyta</taxon>
        <taxon>Magnoliopsida</taxon>
        <taxon>Liliopsida</taxon>
        <taxon>Zingiberales</taxon>
        <taxon>Musaceae</taxon>
        <taxon>Ensete</taxon>
    </lineage>
</organism>
<evidence type="ECO:0000313" key="3">
    <source>
        <dbReference type="EMBL" id="KAJ8480272.1"/>
    </source>
</evidence>
<dbReference type="CDD" id="cd13999">
    <property type="entry name" value="STKc_MAP3K-like"/>
    <property type="match status" value="1"/>
</dbReference>
<dbReference type="GO" id="GO:0005737">
    <property type="term" value="C:cytoplasm"/>
    <property type="evidence" value="ECO:0007669"/>
    <property type="project" value="TreeGrafter"/>
</dbReference>
<protein>
    <recommendedName>
        <fullName evidence="2">Protein kinase domain-containing protein</fullName>
    </recommendedName>
</protein>
<name>A0AAV8QU52_ENSVE</name>
<dbReference type="GO" id="GO:0004672">
    <property type="term" value="F:protein kinase activity"/>
    <property type="evidence" value="ECO:0007669"/>
    <property type="project" value="InterPro"/>
</dbReference>
<evidence type="ECO:0000256" key="1">
    <source>
        <dbReference type="SAM" id="MobiDB-lite"/>
    </source>
</evidence>
<dbReference type="GO" id="GO:0007165">
    <property type="term" value="P:signal transduction"/>
    <property type="evidence" value="ECO:0007669"/>
    <property type="project" value="TreeGrafter"/>
</dbReference>
<keyword evidence="4" id="KW-1185">Reference proteome</keyword>
<comment type="caution">
    <text evidence="3">The sequence shown here is derived from an EMBL/GenBank/DDBJ whole genome shotgun (WGS) entry which is preliminary data.</text>
</comment>
<dbReference type="GO" id="GO:0005524">
    <property type="term" value="F:ATP binding"/>
    <property type="evidence" value="ECO:0007669"/>
    <property type="project" value="InterPro"/>
</dbReference>
<dbReference type="Pfam" id="PF07714">
    <property type="entry name" value="PK_Tyr_Ser-Thr"/>
    <property type="match status" value="1"/>
</dbReference>
<dbReference type="FunFam" id="1.10.510.10:FF:000316">
    <property type="entry name" value="serine/threonine-protein kinase HT1"/>
    <property type="match status" value="1"/>
</dbReference>
<dbReference type="PRINTS" id="PR00109">
    <property type="entry name" value="TYRKINASE"/>
</dbReference>
<proteinExistence type="predicted"/>
<feature type="region of interest" description="Disordered" evidence="1">
    <location>
        <begin position="618"/>
        <end position="637"/>
    </location>
</feature>
<dbReference type="PROSITE" id="PS00108">
    <property type="entry name" value="PROTEIN_KINASE_ST"/>
    <property type="match status" value="1"/>
</dbReference>
<dbReference type="InterPro" id="IPR008271">
    <property type="entry name" value="Ser/Thr_kinase_AS"/>
</dbReference>
<evidence type="ECO:0000259" key="2">
    <source>
        <dbReference type="PROSITE" id="PS50011"/>
    </source>
</evidence>
<dbReference type="SUPFAM" id="SSF56112">
    <property type="entry name" value="Protein kinase-like (PK-like)"/>
    <property type="match status" value="1"/>
</dbReference>
<feature type="compositionally biased region" description="Low complexity" evidence="1">
    <location>
        <begin position="152"/>
        <end position="163"/>
    </location>
</feature>
<dbReference type="InterPro" id="IPR000719">
    <property type="entry name" value="Prot_kinase_dom"/>
</dbReference>
<feature type="compositionally biased region" description="Low complexity" evidence="1">
    <location>
        <begin position="85"/>
        <end position="95"/>
    </location>
</feature>
<feature type="compositionally biased region" description="Polar residues" evidence="1">
    <location>
        <begin position="104"/>
        <end position="117"/>
    </location>
</feature>
<dbReference type="InterPro" id="IPR050167">
    <property type="entry name" value="Ser_Thr_protein_kinase"/>
</dbReference>
<reference evidence="3 4" key="1">
    <citation type="submission" date="2022-12" db="EMBL/GenBank/DDBJ databases">
        <title>Chromosome-scale assembly of the Ensete ventricosum genome.</title>
        <authorList>
            <person name="Dussert Y."/>
            <person name="Stocks J."/>
            <person name="Wendawek A."/>
            <person name="Woldeyes F."/>
            <person name="Nichols R.A."/>
            <person name="Borrell J.S."/>
        </authorList>
    </citation>
    <scope>NUCLEOTIDE SEQUENCE [LARGE SCALE GENOMIC DNA]</scope>
    <source>
        <strain evidence="4">cv. Maze</strain>
        <tissue evidence="3">Seeds</tissue>
    </source>
</reference>
<dbReference type="PANTHER" id="PTHR23257:SF772">
    <property type="entry name" value="PROTEIN KINASE SUPERFAMILY PROTEIN"/>
    <property type="match status" value="1"/>
</dbReference>
<feature type="compositionally biased region" description="Low complexity" evidence="1">
    <location>
        <begin position="58"/>
        <end position="72"/>
    </location>
</feature>